<name>A0A5E4BGS1_MARMO</name>
<protein>
    <submittedName>
        <fullName evidence="3">Uncharacterized protein</fullName>
    </submittedName>
</protein>
<accession>A0A5E4BGS1</accession>
<gene>
    <name evidence="2" type="ORF">GHT09_007980</name>
    <name evidence="3" type="ORF">MONAX_5E014870</name>
</gene>
<dbReference type="AlphaFoldDB" id="A0A5E4BGS1"/>
<evidence type="ECO:0000256" key="1">
    <source>
        <dbReference type="SAM" id="MobiDB-lite"/>
    </source>
</evidence>
<evidence type="ECO:0000313" key="4">
    <source>
        <dbReference type="Proteomes" id="UP000335636"/>
    </source>
</evidence>
<dbReference type="Proteomes" id="UP000662637">
    <property type="component" value="Unassembled WGS sequence"/>
</dbReference>
<reference evidence="2" key="2">
    <citation type="submission" date="2020-08" db="EMBL/GenBank/DDBJ databases">
        <authorList>
            <person name="Shumante A."/>
            <person name="Zimin A.V."/>
            <person name="Puiu D."/>
            <person name="Salzberg S.L."/>
        </authorList>
    </citation>
    <scope>NUCLEOTIDE SEQUENCE</scope>
    <source>
        <strain evidence="2">WC2-LM</strain>
        <tissue evidence="2">Liver</tissue>
    </source>
</reference>
<evidence type="ECO:0000313" key="2">
    <source>
        <dbReference type="EMBL" id="KAF7480761.1"/>
    </source>
</evidence>
<feature type="region of interest" description="Disordered" evidence="1">
    <location>
        <begin position="84"/>
        <end position="147"/>
    </location>
</feature>
<dbReference type="EMBL" id="WJEC01000833">
    <property type="protein sequence ID" value="KAF7480761.1"/>
    <property type="molecule type" value="Genomic_DNA"/>
</dbReference>
<proteinExistence type="predicted"/>
<sequence>MDCHFPFHETGKLHKFKNLMRHGGRHQERGGTFEEKGSFFPSFSLWTRFPIHTEGRTSCSRSHLLAASRGPAMYSRDRQVEAKLRQHGEKSHMRTPKRRPAFPRPVHVTSGERGRTGRARSAGRLCARCQTRLPPPIDPRSAPQPGR</sequence>
<dbReference type="EMBL" id="CABDUW010000432">
    <property type="protein sequence ID" value="VTJ68466.1"/>
    <property type="molecule type" value="Genomic_DNA"/>
</dbReference>
<keyword evidence="4" id="KW-1185">Reference proteome</keyword>
<reference evidence="3 4" key="1">
    <citation type="submission" date="2019-04" db="EMBL/GenBank/DDBJ databases">
        <authorList>
            <person name="Alioto T."/>
            <person name="Alioto T."/>
        </authorList>
    </citation>
    <scope>NUCLEOTIDE SEQUENCE [LARGE SCALE GENOMIC DNA]</scope>
</reference>
<dbReference type="Proteomes" id="UP000335636">
    <property type="component" value="Unassembled WGS sequence"/>
</dbReference>
<organism evidence="3 4">
    <name type="scientific">Marmota monax</name>
    <name type="common">Woodchuck</name>
    <dbReference type="NCBI Taxonomy" id="9995"/>
    <lineage>
        <taxon>Eukaryota</taxon>
        <taxon>Metazoa</taxon>
        <taxon>Chordata</taxon>
        <taxon>Craniata</taxon>
        <taxon>Vertebrata</taxon>
        <taxon>Euteleostomi</taxon>
        <taxon>Mammalia</taxon>
        <taxon>Eutheria</taxon>
        <taxon>Euarchontoglires</taxon>
        <taxon>Glires</taxon>
        <taxon>Rodentia</taxon>
        <taxon>Sciuromorpha</taxon>
        <taxon>Sciuridae</taxon>
        <taxon>Xerinae</taxon>
        <taxon>Marmotini</taxon>
        <taxon>Marmota</taxon>
    </lineage>
</organism>
<evidence type="ECO:0000313" key="3">
    <source>
        <dbReference type="EMBL" id="VTJ68466.1"/>
    </source>
</evidence>